<feature type="chain" id="PRO_5047330579" evidence="3">
    <location>
        <begin position="38"/>
        <end position="1226"/>
    </location>
</feature>
<feature type="region of interest" description="Disordered" evidence="1">
    <location>
        <begin position="214"/>
        <end position="236"/>
    </location>
</feature>
<keyword evidence="2" id="KW-1133">Transmembrane helix</keyword>
<keyword evidence="6" id="KW-1185">Reference proteome</keyword>
<evidence type="ECO:0000256" key="1">
    <source>
        <dbReference type="SAM" id="MobiDB-lite"/>
    </source>
</evidence>
<protein>
    <submittedName>
        <fullName evidence="5">Thermonuclease family protein</fullName>
    </submittedName>
</protein>
<gene>
    <name evidence="5" type="ORF">KS419_01330</name>
</gene>
<feature type="compositionally biased region" description="Basic and acidic residues" evidence="1">
    <location>
        <begin position="1151"/>
        <end position="1160"/>
    </location>
</feature>
<evidence type="ECO:0000256" key="2">
    <source>
        <dbReference type="SAM" id="Phobius"/>
    </source>
</evidence>
<evidence type="ECO:0000259" key="4">
    <source>
        <dbReference type="PROSITE" id="PS50830"/>
    </source>
</evidence>
<dbReference type="InterPro" id="IPR046780">
    <property type="entry name" value="aBig_2"/>
</dbReference>
<accession>A0ABS6J9P4</accession>
<reference evidence="5 6" key="1">
    <citation type="submission" date="2021-06" db="EMBL/GenBank/DDBJ databases">
        <title>Bacillus sp. RD4P76, an endophyte from a halophyte.</title>
        <authorList>
            <person name="Sun J.-Q."/>
        </authorList>
    </citation>
    <scope>NUCLEOTIDE SEQUENCE [LARGE SCALE GENOMIC DNA]</scope>
    <source>
        <strain evidence="5 6">CGMCC 1.15917</strain>
    </source>
</reference>
<dbReference type="Proteomes" id="UP000784880">
    <property type="component" value="Unassembled WGS sequence"/>
</dbReference>
<dbReference type="PROSITE" id="PS50830">
    <property type="entry name" value="TNASE_3"/>
    <property type="match status" value="1"/>
</dbReference>
<feature type="signal peptide" evidence="3">
    <location>
        <begin position="1"/>
        <end position="37"/>
    </location>
</feature>
<keyword evidence="2" id="KW-0812">Transmembrane</keyword>
<feature type="domain" description="TNase-like" evidence="4">
    <location>
        <begin position="442"/>
        <end position="582"/>
    </location>
</feature>
<keyword evidence="2" id="KW-0472">Membrane</keyword>
<evidence type="ECO:0000313" key="5">
    <source>
        <dbReference type="EMBL" id="MBU9710406.1"/>
    </source>
</evidence>
<evidence type="ECO:0000256" key="3">
    <source>
        <dbReference type="SAM" id="SignalP"/>
    </source>
</evidence>
<keyword evidence="3" id="KW-0732">Signal</keyword>
<dbReference type="InterPro" id="IPR016071">
    <property type="entry name" value="Staphylococal_nuclease_OB-fold"/>
</dbReference>
<feature type="transmembrane region" description="Helical" evidence="2">
    <location>
        <begin position="1200"/>
        <end position="1220"/>
    </location>
</feature>
<dbReference type="Pfam" id="PF20578">
    <property type="entry name" value="aBig_2"/>
    <property type="match status" value="1"/>
</dbReference>
<name>A0ABS6J9P4_9BACI</name>
<organism evidence="5 6">
    <name type="scientific">Evansella tamaricis</name>
    <dbReference type="NCBI Taxonomy" id="2069301"/>
    <lineage>
        <taxon>Bacteria</taxon>
        <taxon>Bacillati</taxon>
        <taxon>Bacillota</taxon>
        <taxon>Bacilli</taxon>
        <taxon>Bacillales</taxon>
        <taxon>Bacillaceae</taxon>
        <taxon>Evansella</taxon>
    </lineage>
</organism>
<sequence>MTITSNRLKQNVLRLFLVTVLLISQLMSAVAIPTVTAADTQTETDTLVEWDFDKENPAATSGIESNTSQELTIVGANHTGYVAGFGSNSRAINSNGWNSSDESYWLAQFSTEGYESITFSSRQFGSNTGPKDFTVEYSLDGENWSKVQNTDIEVGNNWTSGVLTDVLLPSEVDNEEIVYLRWLNTSGVSINNGNIGSTGTNRIDNIVISGVPISGEVPGESELPGTPEEPGDEKEKPEYISISEARAQLGQEVTVLGVANIDQGLLQKSRFSLYLQDGDAGIQLFNFNDNIFPAVKEGDLVKATGTVGEFNNVTQLEVTEVDVLESNQDVEVKSIDLSTYMNATSAEALEGQLVQFDGYIRNINDYHNGGVTISIINEGFDAVDIRVWETTGIDLSQLEEHTWYEITAISSQFNGTYQVLPRSNADFVISDNQRPEPTTLDREFQAVVSHVTDGDTIRLESPIFGATNVRFLNMDTPETYHTVRNELDENQMRHGNLATAHMQTMLSAGDTVIIRLGEEPLDGYGRLLAEVITLDGVNTNLEMVRAGFASTYFIYPFEDDTVEEYAEAAKYARENQLGIYNPEDLLFEMPFVFRARERGDNGLSRYVGNFITKEYVAPDHYEAVPPEYRVFFTRTQAMNLGYTSMQLTDRETVDLDKNALGVGFQGTDSTTNVLQDVVLETTGTYGSTIIWESSNENVLSNTGEVTNPQFDGVQVTLTATIQKGELVETKEIVLTVNPLIFELVSWNFDGESEVATGGLVENASSQITHVGASISGYVAGYGSGSRALNASGWDTEEAYWVVEFSTLGYQNITLSSRQYGSNTGPRDFIVQYSIDGESWVDVHNSEVVVGNNWTSGVLENIALPEEVNNQDTVYVRWINVTDTSINGTTIGSGGTSRIDNIFLFGNEGSFGEENPGEQPVEEEPTQPEPIFPAGKKIVEELVVDENGLITVEYETSETGVLLPIKDMDINESTHLVLGNEEVSIDVPSTVLQQLKELFDSLNDPDAKLLVSSKKVEGDALETLMDKVDNKDNLVGILKTIASNIYDFEIGIYKTTGEVVKLSNFNGELAVKLHLTVDFDKEEVAIYHISTDGSLTEMGGTVEGDFITVNLSSFSMYAALVMEVNEETVLEGPVDEENSDNLPDDENGNRNNEQEDGHLNDDITSDESIVTGKEKSSSDQEKVDNKVEEGTDKLPETATSMFNYLLIGLLLIIIGLVLARFNVRKSV</sequence>
<proteinExistence type="predicted"/>
<dbReference type="RefSeq" id="WP_217064299.1">
    <property type="nucleotide sequence ID" value="NZ_JAHQCS010000028.1"/>
</dbReference>
<feature type="compositionally biased region" description="Basic and acidic residues" evidence="1">
    <location>
        <begin position="1171"/>
        <end position="1190"/>
    </location>
</feature>
<dbReference type="Pfam" id="PF00565">
    <property type="entry name" value="SNase"/>
    <property type="match status" value="1"/>
</dbReference>
<feature type="region of interest" description="Disordered" evidence="1">
    <location>
        <begin position="1130"/>
        <end position="1190"/>
    </location>
</feature>
<dbReference type="NCBIfam" id="TIGR01167">
    <property type="entry name" value="LPXTG_anchor"/>
    <property type="match status" value="1"/>
</dbReference>
<evidence type="ECO:0000313" key="6">
    <source>
        <dbReference type="Proteomes" id="UP000784880"/>
    </source>
</evidence>
<feature type="compositionally biased region" description="Acidic residues" evidence="1">
    <location>
        <begin position="1130"/>
        <end position="1145"/>
    </location>
</feature>
<dbReference type="EMBL" id="JAHQCS010000028">
    <property type="protein sequence ID" value="MBU9710406.1"/>
    <property type="molecule type" value="Genomic_DNA"/>
</dbReference>
<dbReference type="SMART" id="SM00318">
    <property type="entry name" value="SNc"/>
    <property type="match status" value="1"/>
</dbReference>
<comment type="caution">
    <text evidence="5">The sequence shown here is derived from an EMBL/GenBank/DDBJ whole genome shotgun (WGS) entry which is preliminary data.</text>
</comment>